<dbReference type="RefSeq" id="WP_253792664.1">
    <property type="nucleotide sequence ID" value="NZ_BAAAUB010000039.1"/>
</dbReference>
<evidence type="ECO:0000313" key="3">
    <source>
        <dbReference type="Proteomes" id="UP001206483"/>
    </source>
</evidence>
<dbReference type="InterPro" id="IPR010093">
    <property type="entry name" value="SinI_DNA-bd"/>
</dbReference>
<comment type="caution">
    <text evidence="2">The sequence shown here is derived from an EMBL/GenBank/DDBJ whole genome shotgun (WGS) entry which is preliminary data.</text>
</comment>
<keyword evidence="3" id="KW-1185">Reference proteome</keyword>
<reference evidence="2 3" key="1">
    <citation type="submission" date="2022-06" db="EMBL/GenBank/DDBJ databases">
        <title>Sequencing the genomes of 1000 actinobacteria strains.</title>
        <authorList>
            <person name="Klenk H.-P."/>
        </authorList>
    </citation>
    <scope>NUCLEOTIDE SEQUENCE [LARGE SCALE GENOMIC DNA]</scope>
    <source>
        <strain evidence="2 3">DSM 41656</strain>
    </source>
</reference>
<dbReference type="EMBL" id="JAMZDX010000001">
    <property type="protein sequence ID" value="MCP2306933.1"/>
    <property type="molecule type" value="Genomic_DNA"/>
</dbReference>
<feature type="domain" description="Helix-turn-helix" evidence="1">
    <location>
        <begin position="9"/>
        <end position="58"/>
    </location>
</feature>
<sequence length="62" mass="6859">MATAAPEALTVPEVMAALRLSRSKVYDLIRSKTLTSFTIGRCRRVAADDLTTYIRNQSRSNA</sequence>
<proteinExistence type="predicted"/>
<organism evidence="2 3">
    <name type="scientific">Kitasatospora paracochleata</name>
    <dbReference type="NCBI Taxonomy" id="58354"/>
    <lineage>
        <taxon>Bacteria</taxon>
        <taxon>Bacillati</taxon>
        <taxon>Actinomycetota</taxon>
        <taxon>Actinomycetes</taxon>
        <taxon>Kitasatosporales</taxon>
        <taxon>Streptomycetaceae</taxon>
        <taxon>Kitasatospora</taxon>
    </lineage>
</organism>
<evidence type="ECO:0000259" key="1">
    <source>
        <dbReference type="Pfam" id="PF12728"/>
    </source>
</evidence>
<accession>A0ABT1IP79</accession>
<name>A0ABT1IP79_9ACTN</name>
<dbReference type="NCBIfam" id="TIGR01764">
    <property type="entry name" value="excise"/>
    <property type="match status" value="1"/>
</dbReference>
<dbReference type="Proteomes" id="UP001206483">
    <property type="component" value="Unassembled WGS sequence"/>
</dbReference>
<evidence type="ECO:0000313" key="2">
    <source>
        <dbReference type="EMBL" id="MCP2306933.1"/>
    </source>
</evidence>
<protein>
    <submittedName>
        <fullName evidence="2">Excisionase family DNA binding protein</fullName>
    </submittedName>
</protein>
<gene>
    <name evidence="2" type="ORF">FHR36_000025</name>
</gene>
<dbReference type="Pfam" id="PF12728">
    <property type="entry name" value="HTH_17"/>
    <property type="match status" value="1"/>
</dbReference>
<dbReference type="InterPro" id="IPR041657">
    <property type="entry name" value="HTH_17"/>
</dbReference>